<dbReference type="HOGENOM" id="CLU_033347_1_2_4"/>
<name>C3XBJ8_OXAFO</name>
<dbReference type="NCBIfam" id="TIGR00460">
    <property type="entry name" value="fmt"/>
    <property type="match status" value="1"/>
</dbReference>
<accession>C3XBJ8</accession>
<dbReference type="HAMAP" id="MF_00182">
    <property type="entry name" value="Formyl_trans"/>
    <property type="match status" value="1"/>
</dbReference>
<dbReference type="InterPro" id="IPR005794">
    <property type="entry name" value="Fmt"/>
</dbReference>
<evidence type="ECO:0000256" key="8">
    <source>
        <dbReference type="HAMAP-Rule" id="MF_00182"/>
    </source>
</evidence>
<dbReference type="InterPro" id="IPR037022">
    <property type="entry name" value="Formyl_trans_C_sf"/>
</dbReference>
<dbReference type="RefSeq" id="WP_005881854.1">
    <property type="nucleotide sequence ID" value="NZ_CP019430.1"/>
</dbReference>
<dbReference type="Proteomes" id="UP000005089">
    <property type="component" value="Unassembled WGS sequence"/>
</dbReference>
<dbReference type="eggNOG" id="COG0223">
    <property type="taxonomic scope" value="Bacteria"/>
</dbReference>
<evidence type="ECO:0000256" key="7">
    <source>
        <dbReference type="ARBA" id="ARBA00048558"/>
    </source>
</evidence>
<dbReference type="EC" id="2.1.2.9" evidence="3 8"/>
<dbReference type="GO" id="GO:0005829">
    <property type="term" value="C:cytosol"/>
    <property type="evidence" value="ECO:0007669"/>
    <property type="project" value="TreeGrafter"/>
</dbReference>
<evidence type="ECO:0000313" key="11">
    <source>
        <dbReference type="EMBL" id="EEO30574.1"/>
    </source>
</evidence>
<dbReference type="InterPro" id="IPR002376">
    <property type="entry name" value="Formyl_transf_N"/>
</dbReference>
<evidence type="ECO:0000256" key="2">
    <source>
        <dbReference type="ARBA" id="ARBA00010699"/>
    </source>
</evidence>
<dbReference type="SUPFAM" id="SSF53328">
    <property type="entry name" value="Formyltransferase"/>
    <property type="match status" value="1"/>
</dbReference>
<proteinExistence type="inferred from homology"/>
<dbReference type="PROSITE" id="PS00373">
    <property type="entry name" value="GART"/>
    <property type="match status" value="1"/>
</dbReference>
<feature type="domain" description="Formyl transferase N-terminal" evidence="9">
    <location>
        <begin position="1"/>
        <end position="187"/>
    </location>
</feature>
<evidence type="ECO:0000259" key="10">
    <source>
        <dbReference type="Pfam" id="PF02911"/>
    </source>
</evidence>
<keyword evidence="6 8" id="KW-0648">Protein biosynthesis</keyword>
<dbReference type="InterPro" id="IPR001555">
    <property type="entry name" value="GART_AS"/>
</dbReference>
<evidence type="ECO:0000256" key="3">
    <source>
        <dbReference type="ARBA" id="ARBA00012261"/>
    </source>
</evidence>
<keyword evidence="5 8" id="KW-0808">Transferase</keyword>
<dbReference type="EMBL" id="GG658170">
    <property type="protein sequence ID" value="EEO30574.1"/>
    <property type="molecule type" value="Genomic_DNA"/>
</dbReference>
<evidence type="ECO:0000313" key="12">
    <source>
        <dbReference type="Proteomes" id="UP000005089"/>
    </source>
</evidence>
<dbReference type="Gene3D" id="3.10.25.10">
    <property type="entry name" value="Formyl transferase, C-terminal domain"/>
    <property type="match status" value="1"/>
</dbReference>
<comment type="function">
    <text evidence="1 8">Attaches a formyl group to the free amino group of methionyl-tRNA(fMet). The formyl group appears to play a dual role in the initiator identity of N-formylmethionyl-tRNA by promoting its recognition by IF2 and preventing the misappropriation of this tRNA by the elongation apparatus.</text>
</comment>
<dbReference type="GO" id="GO:0004479">
    <property type="term" value="F:methionyl-tRNA formyltransferase activity"/>
    <property type="evidence" value="ECO:0007669"/>
    <property type="project" value="UniProtKB-UniRule"/>
</dbReference>
<organism evidence="11 12">
    <name type="scientific">Oxalobacter formigenes OXCC13</name>
    <dbReference type="NCBI Taxonomy" id="556269"/>
    <lineage>
        <taxon>Bacteria</taxon>
        <taxon>Pseudomonadati</taxon>
        <taxon>Pseudomonadota</taxon>
        <taxon>Betaproteobacteria</taxon>
        <taxon>Burkholderiales</taxon>
        <taxon>Oxalobacteraceae</taxon>
        <taxon>Oxalobacter</taxon>
    </lineage>
</organism>
<dbReference type="STRING" id="847.BRW83_0490"/>
<gene>
    <name evidence="8 11" type="primary">fmt</name>
    <name evidence="11" type="ORF">OFBG_01602</name>
</gene>
<evidence type="ECO:0000256" key="4">
    <source>
        <dbReference type="ARBA" id="ARBA00016014"/>
    </source>
</evidence>
<evidence type="ECO:0000256" key="6">
    <source>
        <dbReference type="ARBA" id="ARBA00022917"/>
    </source>
</evidence>
<dbReference type="InterPro" id="IPR044135">
    <property type="entry name" value="Met-tRNA-FMT_C"/>
</dbReference>
<dbReference type="AlphaFoldDB" id="C3XBJ8"/>
<comment type="catalytic activity">
    <reaction evidence="7 8">
        <text>L-methionyl-tRNA(fMet) + (6R)-10-formyltetrahydrofolate = N-formyl-L-methionyl-tRNA(fMet) + (6S)-5,6,7,8-tetrahydrofolate + H(+)</text>
        <dbReference type="Rhea" id="RHEA:24380"/>
        <dbReference type="Rhea" id="RHEA-COMP:9952"/>
        <dbReference type="Rhea" id="RHEA-COMP:9953"/>
        <dbReference type="ChEBI" id="CHEBI:15378"/>
        <dbReference type="ChEBI" id="CHEBI:57453"/>
        <dbReference type="ChEBI" id="CHEBI:78530"/>
        <dbReference type="ChEBI" id="CHEBI:78844"/>
        <dbReference type="ChEBI" id="CHEBI:195366"/>
        <dbReference type="EC" id="2.1.2.9"/>
    </reaction>
</comment>
<protein>
    <recommendedName>
        <fullName evidence="4 8">Methionyl-tRNA formyltransferase</fullName>
        <ecNumber evidence="3 8">2.1.2.9</ecNumber>
    </recommendedName>
</protein>
<dbReference type="InterPro" id="IPR011034">
    <property type="entry name" value="Formyl_transferase-like_C_sf"/>
</dbReference>
<feature type="binding site" evidence="8">
    <location>
        <begin position="117"/>
        <end position="120"/>
    </location>
    <ligand>
        <name>(6S)-5,6,7,8-tetrahydrofolate</name>
        <dbReference type="ChEBI" id="CHEBI:57453"/>
    </ligand>
</feature>
<dbReference type="PANTHER" id="PTHR11138">
    <property type="entry name" value="METHIONYL-TRNA FORMYLTRANSFERASE"/>
    <property type="match status" value="1"/>
</dbReference>
<dbReference type="InterPro" id="IPR036477">
    <property type="entry name" value="Formyl_transf_N_sf"/>
</dbReference>
<feature type="domain" description="Formyl transferase C-terminal" evidence="10">
    <location>
        <begin position="209"/>
        <end position="306"/>
    </location>
</feature>
<dbReference type="CDD" id="cd08704">
    <property type="entry name" value="Met_tRNA_FMT_C"/>
    <property type="match status" value="1"/>
</dbReference>
<dbReference type="CDD" id="cd08646">
    <property type="entry name" value="FMT_core_Met-tRNA-FMT_N"/>
    <property type="match status" value="1"/>
</dbReference>
<sequence length="314" mass="33991">MKIVFAGTPEFASMALEAVKRNGHDIELVLTQPDRPAGRGMKMQPSAVKKTAMEYGIPVEQPVSLKINGKYGEEAQRVYDKIRQIAPDVMVVVAYGLILPKEFLDIPKYGCLNIHASLLPRWRGAAPIQRAIEAGDKETGISIMQMEEGLDTGPVLLQEKIAIDKNVNASQLHDQLAVLGGKMIASALERLDTLVPVPQNETEANYAAKILKEEATLDFTLDATAIADKIRAFNPFPGCVAHYNDVPVKIWKAETANANSGAPAGKIVSADENGIVVACGNGTLNILELQKPGAKRLPVSEFIKGFSFDNGDFK</sequence>
<dbReference type="Gene3D" id="3.40.50.170">
    <property type="entry name" value="Formyl transferase, N-terminal domain"/>
    <property type="match status" value="1"/>
</dbReference>
<reference evidence="11 12" key="1">
    <citation type="submission" date="2009-02" db="EMBL/GenBank/DDBJ databases">
        <title>The Genome Sequence of Oxalobacter formigenes OXCC13.</title>
        <authorList>
            <consortium name="The Broad Institute Genome Sequencing Platform"/>
            <person name="Ward D."/>
            <person name="Young S.K."/>
            <person name="Kodira C.D."/>
            <person name="Zeng Q."/>
            <person name="Koehrsen M."/>
            <person name="Alvarado L."/>
            <person name="Berlin A."/>
            <person name="Borenstein D."/>
            <person name="Chen Z."/>
            <person name="Engels R."/>
            <person name="Freedman E."/>
            <person name="Gellesch M."/>
            <person name="Goldberg J."/>
            <person name="Griggs A."/>
            <person name="Gujja S."/>
            <person name="Heiman D."/>
            <person name="Hepburn T."/>
            <person name="Howarth C."/>
            <person name="Jen D."/>
            <person name="Larson L."/>
            <person name="Lewis B."/>
            <person name="Mehta T."/>
            <person name="Park D."/>
            <person name="Pearson M."/>
            <person name="Roberts A."/>
            <person name="Saif S."/>
            <person name="Shea T."/>
            <person name="Shenoy N."/>
            <person name="Sisk P."/>
            <person name="Stolte C."/>
            <person name="Sykes S."/>
            <person name="Walk T."/>
            <person name="White J."/>
            <person name="Yandava C."/>
            <person name="Allison M.J."/>
            <person name="Lander E."/>
            <person name="Nusbaum C."/>
            <person name="Galagan J."/>
            <person name="Birren B."/>
        </authorList>
    </citation>
    <scope>NUCLEOTIDE SEQUENCE [LARGE SCALE GENOMIC DNA]</scope>
    <source>
        <strain evidence="11 12">OXCC13</strain>
    </source>
</reference>
<evidence type="ECO:0000256" key="5">
    <source>
        <dbReference type="ARBA" id="ARBA00022679"/>
    </source>
</evidence>
<dbReference type="InterPro" id="IPR041711">
    <property type="entry name" value="Met-tRNA-FMT_N"/>
</dbReference>
<comment type="similarity">
    <text evidence="2 8">Belongs to the Fmt family.</text>
</comment>
<dbReference type="PANTHER" id="PTHR11138:SF5">
    <property type="entry name" value="METHIONYL-TRNA FORMYLTRANSFERASE, MITOCHONDRIAL"/>
    <property type="match status" value="1"/>
</dbReference>
<dbReference type="InterPro" id="IPR005793">
    <property type="entry name" value="Formyl_trans_C"/>
</dbReference>
<dbReference type="OrthoDB" id="9802815at2"/>
<dbReference type="Pfam" id="PF02911">
    <property type="entry name" value="Formyl_trans_C"/>
    <property type="match status" value="1"/>
</dbReference>
<dbReference type="SUPFAM" id="SSF50486">
    <property type="entry name" value="FMT C-terminal domain-like"/>
    <property type="match status" value="1"/>
</dbReference>
<keyword evidence="12" id="KW-1185">Reference proteome</keyword>
<evidence type="ECO:0000256" key="1">
    <source>
        <dbReference type="ARBA" id="ARBA00002606"/>
    </source>
</evidence>
<dbReference type="GeneID" id="77134400"/>
<dbReference type="Pfam" id="PF00551">
    <property type="entry name" value="Formyl_trans_N"/>
    <property type="match status" value="1"/>
</dbReference>
<evidence type="ECO:0000259" key="9">
    <source>
        <dbReference type="Pfam" id="PF00551"/>
    </source>
</evidence>